<sequence>MPIISALRGTPNNLKIDFYELKYLKKLTNDERWTADDSSQVAFLPGNLYVADEMVPPDKEMPDKEFSNKHWETITKKYDIPHQIDSPE</sequence>
<evidence type="ECO:0000313" key="2">
    <source>
        <dbReference type="Proteomes" id="UP000765509"/>
    </source>
</evidence>
<protein>
    <submittedName>
        <fullName evidence="1">Uncharacterized protein</fullName>
    </submittedName>
</protein>
<comment type="caution">
    <text evidence="1">The sequence shown here is derived from an EMBL/GenBank/DDBJ whole genome shotgun (WGS) entry which is preliminary data.</text>
</comment>
<reference evidence="1" key="1">
    <citation type="submission" date="2021-03" db="EMBL/GenBank/DDBJ databases">
        <title>Draft genome sequence of rust myrtle Austropuccinia psidii MF-1, a brazilian biotype.</title>
        <authorList>
            <person name="Quecine M.C."/>
            <person name="Pachon D.M.R."/>
            <person name="Bonatelli M.L."/>
            <person name="Correr F.H."/>
            <person name="Franceschini L.M."/>
            <person name="Leite T.F."/>
            <person name="Margarido G.R.A."/>
            <person name="Almeida C.A."/>
            <person name="Ferrarezi J.A."/>
            <person name="Labate C.A."/>
        </authorList>
    </citation>
    <scope>NUCLEOTIDE SEQUENCE</scope>
    <source>
        <strain evidence="1">MF-1</strain>
    </source>
</reference>
<accession>A0A9Q3J566</accession>
<proteinExistence type="predicted"/>
<dbReference type="AlphaFoldDB" id="A0A9Q3J566"/>
<evidence type="ECO:0000313" key="1">
    <source>
        <dbReference type="EMBL" id="MBW0555632.1"/>
    </source>
</evidence>
<keyword evidence="2" id="KW-1185">Reference proteome</keyword>
<dbReference type="Proteomes" id="UP000765509">
    <property type="component" value="Unassembled WGS sequence"/>
</dbReference>
<dbReference type="OrthoDB" id="3056461at2759"/>
<organism evidence="1 2">
    <name type="scientific">Austropuccinia psidii MF-1</name>
    <dbReference type="NCBI Taxonomy" id="1389203"/>
    <lineage>
        <taxon>Eukaryota</taxon>
        <taxon>Fungi</taxon>
        <taxon>Dikarya</taxon>
        <taxon>Basidiomycota</taxon>
        <taxon>Pucciniomycotina</taxon>
        <taxon>Pucciniomycetes</taxon>
        <taxon>Pucciniales</taxon>
        <taxon>Sphaerophragmiaceae</taxon>
        <taxon>Austropuccinia</taxon>
    </lineage>
</organism>
<name>A0A9Q3J566_9BASI</name>
<dbReference type="EMBL" id="AVOT02062715">
    <property type="protein sequence ID" value="MBW0555632.1"/>
    <property type="molecule type" value="Genomic_DNA"/>
</dbReference>
<gene>
    <name evidence="1" type="ORF">O181_095347</name>
</gene>